<dbReference type="InterPro" id="IPR001932">
    <property type="entry name" value="PPM-type_phosphatase-like_dom"/>
</dbReference>
<organism evidence="4 5">
    <name type="scientific">Nocardioides jiangsuensis</name>
    <dbReference type="NCBI Taxonomy" id="2866161"/>
    <lineage>
        <taxon>Bacteria</taxon>
        <taxon>Bacillati</taxon>
        <taxon>Actinomycetota</taxon>
        <taxon>Actinomycetes</taxon>
        <taxon>Propionibacteriales</taxon>
        <taxon>Nocardioidaceae</taxon>
        <taxon>Nocardioides</taxon>
    </lineage>
</organism>
<feature type="domain" description="PPM-type phosphatase" evidence="3">
    <location>
        <begin position="88"/>
        <end position="302"/>
    </location>
</feature>
<gene>
    <name evidence="4" type="ORF">K1X13_17825</name>
</gene>
<dbReference type="Gene3D" id="3.60.40.10">
    <property type="entry name" value="PPM-type phosphatase domain"/>
    <property type="match status" value="1"/>
</dbReference>
<evidence type="ECO:0000313" key="5">
    <source>
        <dbReference type="Proteomes" id="UP000754710"/>
    </source>
</evidence>
<sequence length="302" mass="32625">MVLANQLLGPRTLPWFVVATLGMLVLAVAEDEIDERRVGGIVICFVVGLIILISSFRRSQLGVAGSRGESMLVDLRERISKQSNIPDLPGGWYSEAVMRSAGGSSFAGDFIVASKSHDDEKLEVAVVDVSGKGEQAGTRSLLLSGSFGGLLGALPPEQFLPAANDYLLRQDWSEGFATAVHLSLDLRTGAFELRSAGHPPAVQLFAGSGRWGVHETEGPVLGLMRDADFTTVTGVLRRGDALLMFTDGLVETPQRDISLGIDKLLGQGERLLRLGFEQGANRLIDELESMNDDRALFLLHRR</sequence>
<protein>
    <submittedName>
        <fullName evidence="4">Serine/threonine-protein phosphatase</fullName>
    </submittedName>
</protein>
<keyword evidence="2" id="KW-0812">Transmembrane</keyword>
<dbReference type="EMBL" id="JAIEZQ010000003">
    <property type="protein sequence ID" value="MBY9076695.1"/>
    <property type="molecule type" value="Genomic_DNA"/>
</dbReference>
<comment type="caution">
    <text evidence="4">The sequence shown here is derived from an EMBL/GenBank/DDBJ whole genome shotgun (WGS) entry which is preliminary data.</text>
</comment>
<feature type="transmembrane region" description="Helical" evidence="2">
    <location>
        <begin position="12"/>
        <end position="29"/>
    </location>
</feature>
<keyword evidence="2" id="KW-0472">Membrane</keyword>
<feature type="transmembrane region" description="Helical" evidence="2">
    <location>
        <begin position="38"/>
        <end position="56"/>
    </location>
</feature>
<dbReference type="PANTHER" id="PTHR43156">
    <property type="entry name" value="STAGE II SPORULATION PROTEIN E-RELATED"/>
    <property type="match status" value="1"/>
</dbReference>
<evidence type="ECO:0000259" key="3">
    <source>
        <dbReference type="SMART" id="SM00331"/>
    </source>
</evidence>
<keyword evidence="5" id="KW-1185">Reference proteome</keyword>
<keyword evidence="2" id="KW-1133">Transmembrane helix</keyword>
<accession>A0ABS7RNS1</accession>
<dbReference type="SMART" id="SM00331">
    <property type="entry name" value="PP2C_SIG"/>
    <property type="match status" value="1"/>
</dbReference>
<dbReference type="InterPro" id="IPR052016">
    <property type="entry name" value="Bact_Sigma-Reg"/>
</dbReference>
<evidence type="ECO:0000256" key="1">
    <source>
        <dbReference type="ARBA" id="ARBA00022801"/>
    </source>
</evidence>
<dbReference type="Proteomes" id="UP000754710">
    <property type="component" value="Unassembled WGS sequence"/>
</dbReference>
<reference evidence="4 5" key="1">
    <citation type="submission" date="2021-08" db="EMBL/GenBank/DDBJ databases">
        <title>Nocardioides bacterium WL0053 sp. nov., isolated from the sediment.</title>
        <authorList>
            <person name="Wang L."/>
            <person name="Zhang D."/>
            <person name="Zhang A."/>
        </authorList>
    </citation>
    <scope>NUCLEOTIDE SEQUENCE [LARGE SCALE GENOMIC DNA]</scope>
    <source>
        <strain evidence="4 5">WL0053</strain>
    </source>
</reference>
<dbReference type="InterPro" id="IPR036457">
    <property type="entry name" value="PPM-type-like_dom_sf"/>
</dbReference>
<name>A0ABS7RNS1_9ACTN</name>
<evidence type="ECO:0000256" key="2">
    <source>
        <dbReference type="SAM" id="Phobius"/>
    </source>
</evidence>
<proteinExistence type="predicted"/>
<dbReference type="Pfam" id="PF07228">
    <property type="entry name" value="SpoIIE"/>
    <property type="match status" value="1"/>
</dbReference>
<evidence type="ECO:0000313" key="4">
    <source>
        <dbReference type="EMBL" id="MBY9076695.1"/>
    </source>
</evidence>
<keyword evidence="1" id="KW-0378">Hydrolase</keyword>
<dbReference type="PANTHER" id="PTHR43156:SF2">
    <property type="entry name" value="STAGE II SPORULATION PROTEIN E"/>
    <property type="match status" value="1"/>
</dbReference>